<evidence type="ECO:0000256" key="9">
    <source>
        <dbReference type="SAM" id="Phobius"/>
    </source>
</evidence>
<feature type="region of interest" description="Disordered" evidence="8">
    <location>
        <begin position="473"/>
        <end position="498"/>
    </location>
</feature>
<dbReference type="InterPro" id="IPR005829">
    <property type="entry name" value="Sugar_transporter_CS"/>
</dbReference>
<accession>A0A6A5YHX4</accession>
<evidence type="ECO:0000256" key="2">
    <source>
        <dbReference type="ARBA" id="ARBA00022448"/>
    </source>
</evidence>
<dbReference type="Proteomes" id="UP000799770">
    <property type="component" value="Unassembled WGS sequence"/>
</dbReference>
<dbReference type="FunFam" id="1.20.1720.10:FF:000009">
    <property type="entry name" value="MFS multidrug transporter"/>
    <property type="match status" value="1"/>
</dbReference>
<evidence type="ECO:0000313" key="12">
    <source>
        <dbReference type="Proteomes" id="UP000799770"/>
    </source>
</evidence>
<dbReference type="InterPro" id="IPR020846">
    <property type="entry name" value="MFS_dom"/>
</dbReference>
<dbReference type="InterPro" id="IPR011701">
    <property type="entry name" value="MFS"/>
</dbReference>
<dbReference type="PANTHER" id="PTHR23502">
    <property type="entry name" value="MAJOR FACILITATOR SUPERFAMILY"/>
    <property type="match status" value="1"/>
</dbReference>
<dbReference type="FunFam" id="1.20.1250.20:FF:000172">
    <property type="entry name" value="MFS multidrug resistance transporter"/>
    <property type="match status" value="1"/>
</dbReference>
<sequence>MDSSTISYTTFGPTQRWWIVALVASAGWFSTLSSFIYYPVLPTLARDLHTTIDRINLTITSYMSVSGVAPAIVGDAADMFGRRPLYLFTLGMYLAANIGIALQRSFTALIILRMIQSAGISGTFSIAYGVIADIATPAERGTFVGALSLGITTAPSIGPLLGGGLASAVGWRWIFWFLAITSGVVVIGMALFLPETGRSVVGNGTIPPPSYSRPFLPLIMRPYKHHDPQESSIIHRKKTVPNPLKSLQVLSRKDTAVSITAGSIIYMVYCTSHASLSTVLVPTYGLSQLQAGLVYLPFGLSSLFSTIISGKIMDRDYKVVAKKYNLPIDRVAGDDLQRFPIEEARLRSIIIPALLTSASMIGYGWAVHKQMDLWLPLTLQAVAGFSIQTCFNYNNTLVIDINKEAPATAQASFNMVRCILAAAAVAALQYMINAMGFGLTFTLLGCLCLLSVLLYLLELQKGMQWRVAAGAATSPSSLPQSHAGEAATSSGEKVGNHA</sequence>
<protein>
    <submittedName>
        <fullName evidence="11">Major facilitator superfamily domain-containing protein</fullName>
    </submittedName>
</protein>
<keyword evidence="2" id="KW-0813">Transport</keyword>
<feature type="transmembrane region" description="Helical" evidence="9">
    <location>
        <begin position="373"/>
        <end position="393"/>
    </location>
</feature>
<feature type="transmembrane region" description="Helical" evidence="9">
    <location>
        <begin position="346"/>
        <end position="367"/>
    </location>
</feature>
<evidence type="ECO:0000313" key="11">
    <source>
        <dbReference type="EMBL" id="KAF2105811.1"/>
    </source>
</evidence>
<keyword evidence="4 9" id="KW-1133">Transmembrane helix</keyword>
<comment type="function">
    <text evidence="7">MFS-type transporter; part of the gene cluster that mediates the biosynthesis of squalestatin S1 (SQS1, also known as zaragozic acid A), a heavily oxidized fungal polyketide that offers potent cholesterol lowering activity by targeting squalene synthase (SS).</text>
</comment>
<keyword evidence="12" id="KW-1185">Reference proteome</keyword>
<evidence type="ECO:0000256" key="5">
    <source>
        <dbReference type="ARBA" id="ARBA00023136"/>
    </source>
</evidence>
<dbReference type="OrthoDB" id="2441642at2759"/>
<keyword evidence="3 9" id="KW-0812">Transmembrane</keyword>
<dbReference type="PANTHER" id="PTHR23502:SF51">
    <property type="entry name" value="QUINIDINE RESISTANCE PROTEIN 1-RELATED"/>
    <property type="match status" value="1"/>
</dbReference>
<dbReference type="Pfam" id="PF07690">
    <property type="entry name" value="MFS_1"/>
    <property type="match status" value="1"/>
</dbReference>
<evidence type="ECO:0000259" key="10">
    <source>
        <dbReference type="PROSITE" id="PS50850"/>
    </source>
</evidence>
<feature type="transmembrane region" description="Helical" evidence="9">
    <location>
        <begin position="17"/>
        <end position="38"/>
    </location>
</feature>
<feature type="transmembrane region" description="Helical" evidence="9">
    <location>
        <begin position="294"/>
        <end position="313"/>
    </location>
</feature>
<evidence type="ECO:0000256" key="1">
    <source>
        <dbReference type="ARBA" id="ARBA00004141"/>
    </source>
</evidence>
<keyword evidence="5 9" id="KW-0472">Membrane</keyword>
<dbReference type="Gene3D" id="1.20.1250.20">
    <property type="entry name" value="MFS general substrate transporter like domains"/>
    <property type="match status" value="1"/>
</dbReference>
<dbReference type="GO" id="GO:0140115">
    <property type="term" value="P:export across plasma membrane"/>
    <property type="evidence" value="ECO:0007669"/>
    <property type="project" value="UniProtKB-ARBA"/>
</dbReference>
<evidence type="ECO:0000256" key="6">
    <source>
        <dbReference type="ARBA" id="ARBA00023180"/>
    </source>
</evidence>
<dbReference type="GO" id="GO:0015137">
    <property type="term" value="F:citrate transmembrane transporter activity"/>
    <property type="evidence" value="ECO:0007669"/>
    <property type="project" value="UniProtKB-ARBA"/>
</dbReference>
<reference evidence="11" key="1">
    <citation type="journal article" date="2020" name="Stud. Mycol.">
        <title>101 Dothideomycetes genomes: a test case for predicting lifestyles and emergence of pathogens.</title>
        <authorList>
            <person name="Haridas S."/>
            <person name="Albert R."/>
            <person name="Binder M."/>
            <person name="Bloem J."/>
            <person name="Labutti K."/>
            <person name="Salamov A."/>
            <person name="Andreopoulos B."/>
            <person name="Baker S."/>
            <person name="Barry K."/>
            <person name="Bills G."/>
            <person name="Bluhm B."/>
            <person name="Cannon C."/>
            <person name="Castanera R."/>
            <person name="Culley D."/>
            <person name="Daum C."/>
            <person name="Ezra D."/>
            <person name="Gonzalez J."/>
            <person name="Henrissat B."/>
            <person name="Kuo A."/>
            <person name="Liang C."/>
            <person name="Lipzen A."/>
            <person name="Lutzoni F."/>
            <person name="Magnuson J."/>
            <person name="Mondo S."/>
            <person name="Nolan M."/>
            <person name="Ohm R."/>
            <person name="Pangilinan J."/>
            <person name="Park H.-J."/>
            <person name="Ramirez L."/>
            <person name="Alfaro M."/>
            <person name="Sun H."/>
            <person name="Tritt A."/>
            <person name="Yoshinaga Y."/>
            <person name="Zwiers L.-H."/>
            <person name="Turgeon B."/>
            <person name="Goodwin S."/>
            <person name="Spatafora J."/>
            <person name="Crous P."/>
            <person name="Grigoriev I."/>
        </authorList>
    </citation>
    <scope>NUCLEOTIDE SEQUENCE</scope>
    <source>
        <strain evidence="11">CBS 627.86</strain>
    </source>
</reference>
<dbReference type="AlphaFoldDB" id="A0A6A5YHX4"/>
<proteinExistence type="predicted"/>
<name>A0A6A5YHX4_9PLEO</name>
<feature type="transmembrane region" description="Helical" evidence="9">
    <location>
        <begin position="438"/>
        <end position="457"/>
    </location>
</feature>
<evidence type="ECO:0000256" key="3">
    <source>
        <dbReference type="ARBA" id="ARBA00022692"/>
    </source>
</evidence>
<evidence type="ECO:0000256" key="8">
    <source>
        <dbReference type="SAM" id="MobiDB-lite"/>
    </source>
</evidence>
<feature type="transmembrane region" description="Helical" evidence="9">
    <location>
        <begin position="85"/>
        <end position="102"/>
    </location>
</feature>
<evidence type="ECO:0000256" key="7">
    <source>
        <dbReference type="ARBA" id="ARBA00056296"/>
    </source>
</evidence>
<feature type="transmembrane region" description="Helical" evidence="9">
    <location>
        <begin position="173"/>
        <end position="193"/>
    </location>
</feature>
<organism evidence="11 12">
    <name type="scientific">Lophiotrema nucula</name>
    <dbReference type="NCBI Taxonomy" id="690887"/>
    <lineage>
        <taxon>Eukaryota</taxon>
        <taxon>Fungi</taxon>
        <taxon>Dikarya</taxon>
        <taxon>Ascomycota</taxon>
        <taxon>Pezizomycotina</taxon>
        <taxon>Dothideomycetes</taxon>
        <taxon>Pleosporomycetidae</taxon>
        <taxon>Pleosporales</taxon>
        <taxon>Lophiotremataceae</taxon>
        <taxon>Lophiotrema</taxon>
    </lineage>
</organism>
<comment type="subcellular location">
    <subcellularLocation>
        <location evidence="1">Membrane</location>
        <topology evidence="1">Multi-pass membrane protein</topology>
    </subcellularLocation>
</comment>
<gene>
    <name evidence="11" type="ORF">BDV96DRAFT_617648</name>
</gene>
<dbReference type="PROSITE" id="PS00216">
    <property type="entry name" value="SUGAR_TRANSPORT_1"/>
    <property type="match status" value="1"/>
</dbReference>
<feature type="transmembrane region" description="Helical" evidence="9">
    <location>
        <begin position="143"/>
        <end position="161"/>
    </location>
</feature>
<dbReference type="PROSITE" id="PS50850">
    <property type="entry name" value="MFS"/>
    <property type="match status" value="1"/>
</dbReference>
<feature type="domain" description="Major facilitator superfamily (MFS) profile" evidence="10">
    <location>
        <begin position="19"/>
        <end position="463"/>
    </location>
</feature>
<dbReference type="SUPFAM" id="SSF103473">
    <property type="entry name" value="MFS general substrate transporter"/>
    <property type="match status" value="1"/>
</dbReference>
<feature type="transmembrane region" description="Helical" evidence="9">
    <location>
        <begin position="414"/>
        <end position="432"/>
    </location>
</feature>
<evidence type="ECO:0000256" key="4">
    <source>
        <dbReference type="ARBA" id="ARBA00022989"/>
    </source>
</evidence>
<feature type="transmembrane region" description="Helical" evidence="9">
    <location>
        <begin position="255"/>
        <end position="274"/>
    </location>
</feature>
<dbReference type="EMBL" id="ML977371">
    <property type="protein sequence ID" value="KAF2105811.1"/>
    <property type="molecule type" value="Genomic_DNA"/>
</dbReference>
<feature type="transmembrane region" description="Helical" evidence="9">
    <location>
        <begin position="108"/>
        <end position="131"/>
    </location>
</feature>
<keyword evidence="6" id="KW-0325">Glycoprotein</keyword>
<dbReference type="InterPro" id="IPR036259">
    <property type="entry name" value="MFS_trans_sf"/>
</dbReference>
<dbReference type="GO" id="GO:0005886">
    <property type="term" value="C:plasma membrane"/>
    <property type="evidence" value="ECO:0007669"/>
    <property type="project" value="UniProtKB-ARBA"/>
</dbReference>
<dbReference type="GO" id="GO:0042908">
    <property type="term" value="P:xenobiotic transport"/>
    <property type="evidence" value="ECO:0007669"/>
    <property type="project" value="UniProtKB-ARBA"/>
</dbReference>